<evidence type="ECO:0000313" key="2">
    <source>
        <dbReference type="Proteomes" id="UP000187609"/>
    </source>
</evidence>
<dbReference type="OMA" id="RWRYERI"/>
<reference evidence="1" key="1">
    <citation type="submission" date="2016-11" db="EMBL/GenBank/DDBJ databases">
        <title>The genome of Nicotiana attenuata.</title>
        <authorList>
            <person name="Xu S."/>
            <person name="Brockmoeller T."/>
            <person name="Gaquerel E."/>
            <person name="Navarro A."/>
            <person name="Kuhl H."/>
            <person name="Gase K."/>
            <person name="Ling Z."/>
            <person name="Zhou W."/>
            <person name="Kreitzer C."/>
            <person name="Stanke M."/>
            <person name="Tang H."/>
            <person name="Lyons E."/>
            <person name="Pandey P."/>
            <person name="Pandey S.P."/>
            <person name="Timmermann B."/>
            <person name="Baldwin I.T."/>
        </authorList>
    </citation>
    <scope>NUCLEOTIDE SEQUENCE [LARGE SCALE GENOMIC DNA]</scope>
    <source>
        <strain evidence="1">UT</strain>
    </source>
</reference>
<name>A0A1J6IME8_NICAT</name>
<comment type="caution">
    <text evidence="1">The sequence shown here is derived from an EMBL/GenBank/DDBJ whole genome shotgun (WGS) entry which is preliminary data.</text>
</comment>
<dbReference type="KEGG" id="nau:109228181"/>
<dbReference type="Proteomes" id="UP000187609">
    <property type="component" value="Unassembled WGS sequence"/>
</dbReference>
<evidence type="ECO:0000313" key="1">
    <source>
        <dbReference type="EMBL" id="OIT01736.1"/>
    </source>
</evidence>
<dbReference type="Gramene" id="OIT01736">
    <property type="protein sequence ID" value="OIT01736"/>
    <property type="gene ID" value="A4A49_08659"/>
</dbReference>
<protein>
    <submittedName>
        <fullName evidence="1">Uncharacterized protein</fullName>
    </submittedName>
</protein>
<proteinExistence type="predicted"/>
<dbReference type="OrthoDB" id="847067at2759"/>
<dbReference type="AlphaFoldDB" id="A0A1J6IME8"/>
<dbReference type="EMBL" id="MJEQ01037188">
    <property type="protein sequence ID" value="OIT01736.1"/>
    <property type="molecule type" value="Genomic_DNA"/>
</dbReference>
<dbReference type="SMR" id="A0A1J6IME8"/>
<sequence length="157" mass="18574">MYRYLEMRIEEKGVTISVYVEFLSTIDSQYRSHPLKRTARRRGYDHRAQLLAYAHELRHANSTYPQCTSDNSKQKQKKSRWTRIGLPFSRLFRPKNKERRYEQMGREESCDAEESCYQRGSKGKKMSGANAKGTSSFCKRLKCFLKDISSIWQFGKH</sequence>
<gene>
    <name evidence="1" type="ORF">A4A49_08659</name>
</gene>
<organism evidence="1 2">
    <name type="scientific">Nicotiana attenuata</name>
    <name type="common">Coyote tobacco</name>
    <dbReference type="NCBI Taxonomy" id="49451"/>
    <lineage>
        <taxon>Eukaryota</taxon>
        <taxon>Viridiplantae</taxon>
        <taxon>Streptophyta</taxon>
        <taxon>Embryophyta</taxon>
        <taxon>Tracheophyta</taxon>
        <taxon>Spermatophyta</taxon>
        <taxon>Magnoliopsida</taxon>
        <taxon>eudicotyledons</taxon>
        <taxon>Gunneridae</taxon>
        <taxon>Pentapetalae</taxon>
        <taxon>asterids</taxon>
        <taxon>lamiids</taxon>
        <taxon>Solanales</taxon>
        <taxon>Solanaceae</taxon>
        <taxon>Nicotianoideae</taxon>
        <taxon>Nicotianeae</taxon>
        <taxon>Nicotiana</taxon>
    </lineage>
</organism>
<keyword evidence="2" id="KW-1185">Reference proteome</keyword>
<accession>A0A1J6IME8</accession>